<feature type="region of interest" description="Disordered" evidence="1">
    <location>
        <begin position="131"/>
        <end position="248"/>
    </location>
</feature>
<accession>A0A1D1XHM8</accession>
<gene>
    <name evidence="3" type="primary">At4g14490</name>
    <name evidence="3" type="ORF">g.53155</name>
</gene>
<dbReference type="SUPFAM" id="SSF49879">
    <property type="entry name" value="SMAD/FHA domain"/>
    <property type="match status" value="1"/>
</dbReference>
<dbReference type="Pfam" id="PF00498">
    <property type="entry name" value="FHA"/>
    <property type="match status" value="1"/>
</dbReference>
<reference evidence="3" key="1">
    <citation type="submission" date="2015-07" db="EMBL/GenBank/DDBJ databases">
        <title>Transcriptome Assembly of Anthurium amnicola.</title>
        <authorList>
            <person name="Suzuki J."/>
        </authorList>
    </citation>
    <scope>NUCLEOTIDE SEQUENCE</scope>
</reference>
<proteinExistence type="predicted"/>
<dbReference type="PANTHER" id="PTHR23308">
    <property type="entry name" value="NUCLEAR INHIBITOR OF PROTEIN PHOSPHATASE-1"/>
    <property type="match status" value="1"/>
</dbReference>
<dbReference type="SMART" id="SM00240">
    <property type="entry name" value="FHA"/>
    <property type="match status" value="1"/>
</dbReference>
<feature type="compositionally biased region" description="Basic residues" evidence="1">
    <location>
        <begin position="223"/>
        <end position="240"/>
    </location>
</feature>
<feature type="compositionally biased region" description="Pro residues" evidence="1">
    <location>
        <begin position="1"/>
        <end position="13"/>
    </location>
</feature>
<dbReference type="InterPro" id="IPR050923">
    <property type="entry name" value="Cell_Proc_Reg/RNA_Proc"/>
</dbReference>
<protein>
    <submittedName>
        <fullName evidence="3">FHA domain-containing protein At4g14490</fullName>
    </submittedName>
</protein>
<evidence type="ECO:0000259" key="2">
    <source>
        <dbReference type="PROSITE" id="PS50006"/>
    </source>
</evidence>
<name>A0A1D1XHM8_9ARAE</name>
<evidence type="ECO:0000256" key="1">
    <source>
        <dbReference type="SAM" id="MobiDB-lite"/>
    </source>
</evidence>
<dbReference type="EMBL" id="GDJX01026044">
    <property type="protein sequence ID" value="JAT41892.1"/>
    <property type="molecule type" value="Transcribed_RNA"/>
</dbReference>
<dbReference type="Gene3D" id="2.60.200.20">
    <property type="match status" value="1"/>
</dbReference>
<feature type="region of interest" description="Disordered" evidence="1">
    <location>
        <begin position="1"/>
        <end position="25"/>
    </location>
</feature>
<feature type="domain" description="FHA" evidence="2">
    <location>
        <begin position="54"/>
        <end position="106"/>
    </location>
</feature>
<dbReference type="InterPro" id="IPR000253">
    <property type="entry name" value="FHA_dom"/>
</dbReference>
<feature type="compositionally biased region" description="Low complexity" evidence="1">
    <location>
        <begin position="14"/>
        <end position="25"/>
    </location>
</feature>
<feature type="compositionally biased region" description="Basic and acidic residues" evidence="1">
    <location>
        <begin position="176"/>
        <end position="189"/>
    </location>
</feature>
<organism evidence="3">
    <name type="scientific">Anthurium amnicola</name>
    <dbReference type="NCBI Taxonomy" id="1678845"/>
    <lineage>
        <taxon>Eukaryota</taxon>
        <taxon>Viridiplantae</taxon>
        <taxon>Streptophyta</taxon>
        <taxon>Embryophyta</taxon>
        <taxon>Tracheophyta</taxon>
        <taxon>Spermatophyta</taxon>
        <taxon>Magnoliopsida</taxon>
        <taxon>Liliopsida</taxon>
        <taxon>Araceae</taxon>
        <taxon>Pothoideae</taxon>
        <taxon>Potheae</taxon>
        <taxon>Anthurium</taxon>
    </lineage>
</organism>
<dbReference type="PROSITE" id="PS50006">
    <property type="entry name" value="FHA_DOMAIN"/>
    <property type="match status" value="1"/>
</dbReference>
<sequence length="406" mass="41728">PPSTAAPKPPSPPTSSLSPPAPAMDGAAAPALTLVVEKGPRSGETVGCLAGGRVRIGRVARGNTFPIRDAGVSQKHLSIEASADGAGWAVTDLGSSNGTLLNGAPLEPSAPADLRDGDTLKIGGETAIRVRIYAPPQPPAGAAPRRNPRRRCAAGASSTPRGEGGRGARGRGRPRKATDDERIPADAHLESGVLGAGDADGGDDAGGEEKPSNLIAKESSGGPRKKAAASRRGRGGRKKAAAAAAAPGALDSVSEGFESVDVEVLGSSECSVPKEVKQEIPDPVPIHGVEGLEAGVGKGEGSATRVSATVGVSEGEQVRAEQGKDAPVDMAGAVPTVEEEGRVDMENMTLGEWFDRMEKYIPKVINEIAEEIIADIKAQAERFNEHLRNSMSYQQQDFGNGFLGRM</sequence>
<dbReference type="AlphaFoldDB" id="A0A1D1XHM8"/>
<evidence type="ECO:0000313" key="3">
    <source>
        <dbReference type="EMBL" id="JAT41892.1"/>
    </source>
</evidence>
<dbReference type="InterPro" id="IPR008984">
    <property type="entry name" value="SMAD_FHA_dom_sf"/>
</dbReference>
<feature type="non-terminal residue" evidence="3">
    <location>
        <position position="1"/>
    </location>
</feature>